<dbReference type="RefSeq" id="XP_062789346.1">
    <property type="nucleotide sequence ID" value="XM_062933295.1"/>
</dbReference>
<evidence type="ECO:0000313" key="3">
    <source>
        <dbReference type="Proteomes" id="UP001329825"/>
    </source>
</evidence>
<dbReference type="EMBL" id="CP141882">
    <property type="protein sequence ID" value="WRT64606.1"/>
    <property type="molecule type" value="Genomic_DNA"/>
</dbReference>
<dbReference type="GeneID" id="87953670"/>
<proteinExistence type="predicted"/>
<accession>A0ABZ1CSG4</accession>
<sequence length="276" mass="30010">MSSLSLNSVARGISQASTVRCANGHFRLRSLHSSSAASLVLRKAKSAQSVEDAFEEDEEIEEDLFSTSSPTSSSKYQLDKSSIRQSNVSSILKHAKLPAKEKRKDKLSIQALRQVAACSQPEEAEQLKSVIRAWRVGGLKVSKTTAREIIGRLCNIGKPEVASELISNRLQYGLPDIDQPTLIKLHQSLISSSLPSPKLPFTQPISPTLALLRLSLAQQTEGSNPEQETLSLSTSPKGRTWKPTKAVEGWANQARERLTAAGGAWASAAQNIQRSQ</sequence>
<organism evidence="2 3">
    <name type="scientific">Kwoniella shivajii</name>
    <dbReference type="NCBI Taxonomy" id="564305"/>
    <lineage>
        <taxon>Eukaryota</taxon>
        <taxon>Fungi</taxon>
        <taxon>Dikarya</taxon>
        <taxon>Basidiomycota</taxon>
        <taxon>Agaricomycotina</taxon>
        <taxon>Tremellomycetes</taxon>
        <taxon>Tremellales</taxon>
        <taxon>Cryptococcaceae</taxon>
        <taxon>Kwoniella</taxon>
    </lineage>
</organism>
<evidence type="ECO:0000256" key="1">
    <source>
        <dbReference type="SAM" id="MobiDB-lite"/>
    </source>
</evidence>
<keyword evidence="3" id="KW-1185">Reference proteome</keyword>
<protein>
    <submittedName>
        <fullName evidence="2">Uncharacterized protein</fullName>
    </submittedName>
</protein>
<gene>
    <name evidence="2" type="ORF">IL334_001539</name>
</gene>
<name>A0ABZ1CSG4_9TREE</name>
<reference evidence="2 3" key="1">
    <citation type="submission" date="2024-01" db="EMBL/GenBank/DDBJ databases">
        <title>Comparative genomics of Cryptococcus and Kwoniella reveals pathogenesis evolution and contrasting modes of karyotype evolution via chromosome fusion or intercentromeric recombination.</title>
        <authorList>
            <person name="Coelho M.A."/>
            <person name="David-Palma M."/>
            <person name="Shea T."/>
            <person name="Bowers K."/>
            <person name="McGinley-Smith S."/>
            <person name="Mohammad A.W."/>
            <person name="Gnirke A."/>
            <person name="Yurkov A.M."/>
            <person name="Nowrousian M."/>
            <person name="Sun S."/>
            <person name="Cuomo C.A."/>
            <person name="Heitman J."/>
        </authorList>
    </citation>
    <scope>NUCLEOTIDE SEQUENCE [LARGE SCALE GENOMIC DNA]</scope>
    <source>
        <strain evidence="2">CBS 11374</strain>
    </source>
</reference>
<evidence type="ECO:0000313" key="2">
    <source>
        <dbReference type="EMBL" id="WRT64606.1"/>
    </source>
</evidence>
<feature type="region of interest" description="Disordered" evidence="1">
    <location>
        <begin position="61"/>
        <end position="80"/>
    </location>
</feature>
<feature type="region of interest" description="Disordered" evidence="1">
    <location>
        <begin position="219"/>
        <end position="244"/>
    </location>
</feature>
<feature type="compositionally biased region" description="Polar residues" evidence="1">
    <location>
        <begin position="219"/>
        <end position="237"/>
    </location>
</feature>
<dbReference type="Proteomes" id="UP001329825">
    <property type="component" value="Chromosome 2"/>
</dbReference>